<accession>X1IRY3</accession>
<evidence type="ECO:0000313" key="1">
    <source>
        <dbReference type="EMBL" id="GAH71995.1"/>
    </source>
</evidence>
<feature type="non-terminal residue" evidence="1">
    <location>
        <position position="93"/>
    </location>
</feature>
<protein>
    <submittedName>
        <fullName evidence="1">Uncharacterized protein</fullName>
    </submittedName>
</protein>
<reference evidence="1" key="1">
    <citation type="journal article" date="2014" name="Front. Microbiol.">
        <title>High frequency of phylogenetically diverse reductive dehalogenase-homologous genes in deep subseafloor sedimentary metagenomes.</title>
        <authorList>
            <person name="Kawai M."/>
            <person name="Futagami T."/>
            <person name="Toyoda A."/>
            <person name="Takaki Y."/>
            <person name="Nishi S."/>
            <person name="Hori S."/>
            <person name="Arai W."/>
            <person name="Tsubouchi T."/>
            <person name="Morono Y."/>
            <person name="Uchiyama I."/>
            <person name="Ito T."/>
            <person name="Fujiyama A."/>
            <person name="Inagaki F."/>
            <person name="Takami H."/>
        </authorList>
    </citation>
    <scope>NUCLEOTIDE SEQUENCE</scope>
    <source>
        <strain evidence="1">Expedition CK06-06</strain>
    </source>
</reference>
<comment type="caution">
    <text evidence="1">The sequence shown here is derived from an EMBL/GenBank/DDBJ whole genome shotgun (WGS) entry which is preliminary data.</text>
</comment>
<dbReference type="AlphaFoldDB" id="X1IRY3"/>
<name>X1IRY3_9ZZZZ</name>
<sequence length="93" mass="10762">MVKKGDWTPTTPEEVIYRTKNQLQLFDKKIINDEIAQVSDGVTCAPFRKFGLYVYGLYSNGATDATLHIEVEFLDRWTGQWYTYKQGLFAALF</sequence>
<dbReference type="EMBL" id="BARU01033839">
    <property type="protein sequence ID" value="GAH71995.1"/>
    <property type="molecule type" value="Genomic_DNA"/>
</dbReference>
<proteinExistence type="predicted"/>
<organism evidence="1">
    <name type="scientific">marine sediment metagenome</name>
    <dbReference type="NCBI Taxonomy" id="412755"/>
    <lineage>
        <taxon>unclassified sequences</taxon>
        <taxon>metagenomes</taxon>
        <taxon>ecological metagenomes</taxon>
    </lineage>
</organism>
<gene>
    <name evidence="1" type="ORF">S03H2_53178</name>
</gene>